<keyword evidence="2" id="KW-0813">Transport</keyword>
<dbReference type="InterPro" id="IPR005829">
    <property type="entry name" value="Sugar_transporter_CS"/>
</dbReference>
<feature type="transmembrane region" description="Helical" evidence="7">
    <location>
        <begin position="304"/>
        <end position="324"/>
    </location>
</feature>
<gene>
    <name evidence="9" type="ORF">GCM10023175_08930</name>
</gene>
<dbReference type="Gene3D" id="1.20.1250.20">
    <property type="entry name" value="MFS general substrate transporter like domains"/>
    <property type="match status" value="2"/>
</dbReference>
<evidence type="ECO:0000256" key="1">
    <source>
        <dbReference type="ARBA" id="ARBA00004651"/>
    </source>
</evidence>
<feature type="transmembrane region" description="Helical" evidence="7">
    <location>
        <begin position="63"/>
        <end position="84"/>
    </location>
</feature>
<dbReference type="Pfam" id="PF07690">
    <property type="entry name" value="MFS_1"/>
    <property type="match status" value="1"/>
</dbReference>
<feature type="domain" description="Major facilitator superfamily (MFS) profile" evidence="8">
    <location>
        <begin position="1"/>
        <end position="328"/>
    </location>
</feature>
<dbReference type="PANTHER" id="PTHR43045:SF1">
    <property type="entry name" value="SHIKIMATE TRANSPORTER"/>
    <property type="match status" value="1"/>
</dbReference>
<feature type="transmembrane region" description="Helical" evidence="7">
    <location>
        <begin position="209"/>
        <end position="229"/>
    </location>
</feature>
<evidence type="ECO:0000256" key="5">
    <source>
        <dbReference type="ARBA" id="ARBA00022989"/>
    </source>
</evidence>
<feature type="transmembrane region" description="Helical" evidence="7">
    <location>
        <begin position="235"/>
        <end position="254"/>
    </location>
</feature>
<proteinExistence type="predicted"/>
<dbReference type="InterPro" id="IPR036259">
    <property type="entry name" value="MFS_trans_sf"/>
</dbReference>
<keyword evidence="4 7" id="KW-0812">Transmembrane</keyword>
<comment type="caution">
    <text evidence="9">The sequence shown here is derived from an EMBL/GenBank/DDBJ whole genome shotgun (WGS) entry which is preliminary data.</text>
</comment>
<feature type="transmembrane region" description="Helical" evidence="7">
    <location>
        <begin position="172"/>
        <end position="197"/>
    </location>
</feature>
<keyword evidence="6 7" id="KW-0472">Membrane</keyword>
<accession>A0ABP8RH46</accession>
<dbReference type="PROSITE" id="PS50850">
    <property type="entry name" value="MFS"/>
    <property type="match status" value="1"/>
</dbReference>
<keyword evidence="3" id="KW-1003">Cell membrane</keyword>
<dbReference type="SUPFAM" id="SSF103473">
    <property type="entry name" value="MFS general substrate transporter"/>
    <property type="match status" value="1"/>
</dbReference>
<dbReference type="InterPro" id="IPR020846">
    <property type="entry name" value="MFS_dom"/>
</dbReference>
<evidence type="ECO:0000313" key="10">
    <source>
        <dbReference type="Proteomes" id="UP001501598"/>
    </source>
</evidence>
<dbReference type="PANTHER" id="PTHR43045">
    <property type="entry name" value="SHIKIMATE TRANSPORTER"/>
    <property type="match status" value="1"/>
</dbReference>
<sequence>MGVSTVGIGALPTYESIGIWAPVLLVSLRLLQGIGVGGETGAGTLLTLENAPADRRGLYGSMVMAASHIGIAASVGSVALVSLLPKGDLLAWGRRVPFLASAVLILIGVYIRRRITESPAFVKEREIVRLPAVDVLRSAWQPTLVGISLAMIASTLYHLVATFVLSFGPKQYGLSVTGLTVATLVASLVSLVMVPLFGRVSDRIGRTTVYYIGIPLATVTVLAYFRVLLPSGSAVLVGLGMLVAIAVAQSLMYGAEGAFLSEIYPTRMRFSGFSIAKQVGTLLGAGLSPLIASSLAAAFDNDTWAFVIFYFAEAVIELIALSFVRETARSPLQTLARPSPVSLFDRACTAAGGARPTPTSRKESHA</sequence>
<evidence type="ECO:0000256" key="4">
    <source>
        <dbReference type="ARBA" id="ARBA00022692"/>
    </source>
</evidence>
<keyword evidence="10" id="KW-1185">Reference proteome</keyword>
<dbReference type="InterPro" id="IPR011701">
    <property type="entry name" value="MFS"/>
</dbReference>
<dbReference type="EMBL" id="BAABGT010000013">
    <property type="protein sequence ID" value="GAA4538659.1"/>
    <property type="molecule type" value="Genomic_DNA"/>
</dbReference>
<feature type="transmembrane region" description="Helical" evidence="7">
    <location>
        <begin position="96"/>
        <end position="113"/>
    </location>
</feature>
<evidence type="ECO:0000256" key="6">
    <source>
        <dbReference type="ARBA" id="ARBA00023136"/>
    </source>
</evidence>
<keyword evidence="5 7" id="KW-1133">Transmembrane helix</keyword>
<evidence type="ECO:0000259" key="8">
    <source>
        <dbReference type="PROSITE" id="PS50850"/>
    </source>
</evidence>
<feature type="transmembrane region" description="Helical" evidence="7">
    <location>
        <begin position="275"/>
        <end position="298"/>
    </location>
</feature>
<name>A0ABP8RH46_9PSEU</name>
<reference evidence="10" key="1">
    <citation type="journal article" date="2019" name="Int. J. Syst. Evol. Microbiol.">
        <title>The Global Catalogue of Microorganisms (GCM) 10K type strain sequencing project: providing services to taxonomists for standard genome sequencing and annotation.</title>
        <authorList>
            <consortium name="The Broad Institute Genomics Platform"/>
            <consortium name="The Broad Institute Genome Sequencing Center for Infectious Disease"/>
            <person name="Wu L."/>
            <person name="Ma J."/>
        </authorList>
    </citation>
    <scope>NUCLEOTIDE SEQUENCE [LARGE SCALE GENOMIC DNA]</scope>
    <source>
        <strain evidence="10">JCM 17906</strain>
    </source>
</reference>
<dbReference type="RefSeq" id="WP_345412962.1">
    <property type="nucleotide sequence ID" value="NZ_BAABGT010000013.1"/>
</dbReference>
<evidence type="ECO:0000313" key="9">
    <source>
        <dbReference type="EMBL" id="GAA4538659.1"/>
    </source>
</evidence>
<evidence type="ECO:0000256" key="2">
    <source>
        <dbReference type="ARBA" id="ARBA00022448"/>
    </source>
</evidence>
<evidence type="ECO:0000256" key="7">
    <source>
        <dbReference type="SAM" id="Phobius"/>
    </source>
</evidence>
<comment type="subcellular location">
    <subcellularLocation>
        <location evidence="1">Cell membrane</location>
        <topology evidence="1">Multi-pass membrane protein</topology>
    </subcellularLocation>
</comment>
<protein>
    <recommendedName>
        <fullName evidence="8">Major facilitator superfamily (MFS) profile domain-containing protein</fullName>
    </recommendedName>
</protein>
<organism evidence="9 10">
    <name type="scientific">Pseudonocardia xishanensis</name>
    <dbReference type="NCBI Taxonomy" id="630995"/>
    <lineage>
        <taxon>Bacteria</taxon>
        <taxon>Bacillati</taxon>
        <taxon>Actinomycetota</taxon>
        <taxon>Actinomycetes</taxon>
        <taxon>Pseudonocardiales</taxon>
        <taxon>Pseudonocardiaceae</taxon>
        <taxon>Pseudonocardia</taxon>
    </lineage>
</organism>
<feature type="transmembrane region" description="Helical" evidence="7">
    <location>
        <begin position="144"/>
        <end position="166"/>
    </location>
</feature>
<dbReference type="Proteomes" id="UP001501598">
    <property type="component" value="Unassembled WGS sequence"/>
</dbReference>
<dbReference type="PROSITE" id="PS00217">
    <property type="entry name" value="SUGAR_TRANSPORT_2"/>
    <property type="match status" value="1"/>
</dbReference>
<evidence type="ECO:0000256" key="3">
    <source>
        <dbReference type="ARBA" id="ARBA00022475"/>
    </source>
</evidence>